<dbReference type="SUPFAM" id="SSF54736">
    <property type="entry name" value="ClpS-like"/>
    <property type="match status" value="1"/>
</dbReference>
<dbReference type="InterPro" id="IPR014719">
    <property type="entry name" value="Ribosomal_bL12_C/ClpS-like"/>
</dbReference>
<dbReference type="GO" id="GO:0008233">
    <property type="term" value="F:peptidase activity"/>
    <property type="evidence" value="ECO:0007669"/>
    <property type="project" value="UniProtKB-KW"/>
</dbReference>
<evidence type="ECO:0000313" key="3">
    <source>
        <dbReference type="Proteomes" id="UP000481360"/>
    </source>
</evidence>
<reference evidence="2 3" key="1">
    <citation type="submission" date="2020-03" db="EMBL/GenBank/DDBJ databases">
        <title>Isolation and identification of active actinomycetes.</title>
        <authorList>
            <person name="Sun X."/>
        </authorList>
    </citation>
    <scope>NUCLEOTIDE SEQUENCE [LARGE SCALE GENOMIC DNA]</scope>
    <source>
        <strain evidence="2 3">NEAU-D13</strain>
    </source>
</reference>
<keyword evidence="2" id="KW-0645">Protease</keyword>
<proteinExistence type="predicted"/>
<feature type="domain" description="Adaptor protein ClpS core" evidence="1">
    <location>
        <begin position="4"/>
        <end position="73"/>
    </location>
</feature>
<dbReference type="InterPro" id="IPR003769">
    <property type="entry name" value="ClpS_core"/>
</dbReference>
<gene>
    <name evidence="2" type="ORF">G7043_18140</name>
</gene>
<dbReference type="Pfam" id="PF02617">
    <property type="entry name" value="ClpS"/>
    <property type="match status" value="1"/>
</dbReference>
<evidence type="ECO:0000313" key="2">
    <source>
        <dbReference type="EMBL" id="NGY60855.1"/>
    </source>
</evidence>
<dbReference type="GO" id="GO:0006508">
    <property type="term" value="P:proteolysis"/>
    <property type="evidence" value="ECO:0007669"/>
    <property type="project" value="UniProtKB-KW"/>
</dbReference>
<keyword evidence="2" id="KW-0378">Hydrolase</keyword>
<dbReference type="Proteomes" id="UP000481360">
    <property type="component" value="Unassembled WGS sequence"/>
</dbReference>
<accession>A0A7C9VRX9</accession>
<dbReference type="RefSeq" id="WP_166046830.1">
    <property type="nucleotide sequence ID" value="NZ_JAAMPJ010000004.1"/>
</dbReference>
<dbReference type="Gene3D" id="3.30.1390.10">
    <property type="match status" value="1"/>
</dbReference>
<name>A0A7C9VRX9_9PSEU</name>
<evidence type="ECO:0000259" key="1">
    <source>
        <dbReference type="Pfam" id="PF02617"/>
    </source>
</evidence>
<sequence length="80" mass="9061">MNPGERWQVVLHDDDHNLIPVVHYLLRKICDHNWETARDLTMAVHEKGGAVVGLHDRETAEAVTVELLRHGLSASFRRAG</sequence>
<organism evidence="2 3">
    <name type="scientific">Lentzea alba</name>
    <dbReference type="NCBI Taxonomy" id="2714351"/>
    <lineage>
        <taxon>Bacteria</taxon>
        <taxon>Bacillati</taxon>
        <taxon>Actinomycetota</taxon>
        <taxon>Actinomycetes</taxon>
        <taxon>Pseudonocardiales</taxon>
        <taxon>Pseudonocardiaceae</taxon>
        <taxon>Lentzea</taxon>
    </lineage>
</organism>
<comment type="caution">
    <text evidence="2">The sequence shown here is derived from an EMBL/GenBank/DDBJ whole genome shotgun (WGS) entry which is preliminary data.</text>
</comment>
<protein>
    <submittedName>
        <fullName evidence="2">Clp protease ClpS</fullName>
    </submittedName>
</protein>
<dbReference type="EMBL" id="JAAMPJ010000004">
    <property type="protein sequence ID" value="NGY60855.1"/>
    <property type="molecule type" value="Genomic_DNA"/>
</dbReference>
<dbReference type="GO" id="GO:0030163">
    <property type="term" value="P:protein catabolic process"/>
    <property type="evidence" value="ECO:0007669"/>
    <property type="project" value="InterPro"/>
</dbReference>
<dbReference type="AlphaFoldDB" id="A0A7C9VRX9"/>
<keyword evidence="3" id="KW-1185">Reference proteome</keyword>